<feature type="region of interest" description="Disordered" evidence="1">
    <location>
        <begin position="241"/>
        <end position="282"/>
    </location>
</feature>
<reference evidence="4" key="1">
    <citation type="journal article" date="2013" name="Genome Announc.">
        <title>Genome sequence of the food spoilage yeast Zygosaccharomyces bailii CLIB 213(T).</title>
        <authorList>
            <person name="Galeote V."/>
            <person name="Bigey F."/>
            <person name="Devillers H."/>
            <person name="Neuveglise C."/>
            <person name="Dequin S."/>
        </authorList>
    </citation>
    <scope>NUCLEOTIDE SEQUENCE [LARGE SCALE GENOMIC DNA]</scope>
    <source>
        <strain evidence="4">CLIB 213 / ATCC 58445 / CBS 680 / CCRC 21525 / NBRC 1098 / NCYC 1416 / NRRL Y-2227</strain>
    </source>
</reference>
<protein>
    <submittedName>
        <fullName evidence="3">ZYBA0S06-01618g1_1</fullName>
    </submittedName>
</protein>
<feature type="compositionally biased region" description="Low complexity" evidence="1">
    <location>
        <begin position="181"/>
        <end position="198"/>
    </location>
</feature>
<dbReference type="Proteomes" id="UP000019375">
    <property type="component" value="Unassembled WGS sequence"/>
</dbReference>
<keyword evidence="2" id="KW-1133">Transmembrane helix</keyword>
<dbReference type="EMBL" id="HG316459">
    <property type="protein sequence ID" value="CDF90141.1"/>
    <property type="molecule type" value="Genomic_DNA"/>
</dbReference>
<feature type="region of interest" description="Disordered" evidence="1">
    <location>
        <begin position="163"/>
        <end position="198"/>
    </location>
</feature>
<organism evidence="3 4">
    <name type="scientific">Zygosaccharomyces bailii (strain CLIB 213 / ATCC 58445 / CBS 680 / BCRC 21525 / NBRC 1098 / NCYC 1416 / NRRL Y-2227)</name>
    <dbReference type="NCBI Taxonomy" id="1333698"/>
    <lineage>
        <taxon>Eukaryota</taxon>
        <taxon>Fungi</taxon>
        <taxon>Dikarya</taxon>
        <taxon>Ascomycota</taxon>
        <taxon>Saccharomycotina</taxon>
        <taxon>Saccharomycetes</taxon>
        <taxon>Saccharomycetales</taxon>
        <taxon>Saccharomycetaceae</taxon>
        <taxon>Zygosaccharomyces</taxon>
    </lineage>
</organism>
<sequence length="309" mass="34685">MALVTKGLNFLKDLGLFLLYSCGYCTSIVFDIFFKQLSYIHGITSRAISFFKELILVPLRIIVTVLVQLFFLPVNIPLKLLLGTSLKDVLVHAKNWTDGYVTTTILQYLLALTVFGVSIGAFCGASFSLIDSMWRIPDIYVEVPIRFWRYLPTLWRWAKASSRPNSEPAGQLAQKFGKFGSSQPSTPSSSVLKSSLGSPLTPKYRYDTKHWSRPPSVSRENILKVASQLPSDFFQESEFDNRLEEEMQNTSSPSQSSRGNTHNSSNDFTSIWDKIDGSPTTLRTEDSLATLSKRKAFPNNKKNGTLAVK</sequence>
<keyword evidence="2" id="KW-0812">Transmembrane</keyword>
<dbReference type="AlphaFoldDB" id="A0A8J2X8T6"/>
<feature type="transmembrane region" description="Helical" evidence="2">
    <location>
        <begin position="54"/>
        <end position="76"/>
    </location>
</feature>
<feature type="transmembrane region" description="Helical" evidence="2">
    <location>
        <begin position="14"/>
        <end position="34"/>
    </location>
</feature>
<name>A0A8J2X8T6_ZYGB2</name>
<feature type="compositionally biased region" description="Polar residues" evidence="1">
    <location>
        <begin position="248"/>
        <end position="269"/>
    </location>
</feature>
<keyword evidence="2" id="KW-0472">Membrane</keyword>
<keyword evidence="4" id="KW-1185">Reference proteome</keyword>
<dbReference type="OrthoDB" id="4069321at2759"/>
<evidence type="ECO:0000313" key="3">
    <source>
        <dbReference type="EMBL" id="CDF90141.1"/>
    </source>
</evidence>
<feature type="transmembrane region" description="Helical" evidence="2">
    <location>
        <begin position="105"/>
        <end position="130"/>
    </location>
</feature>
<gene>
    <name evidence="3" type="ORF">BN860_01618g</name>
</gene>
<accession>A0A8J2X8T6</accession>
<evidence type="ECO:0000313" key="4">
    <source>
        <dbReference type="Proteomes" id="UP000019375"/>
    </source>
</evidence>
<evidence type="ECO:0000256" key="2">
    <source>
        <dbReference type="SAM" id="Phobius"/>
    </source>
</evidence>
<proteinExistence type="predicted"/>
<evidence type="ECO:0000256" key="1">
    <source>
        <dbReference type="SAM" id="MobiDB-lite"/>
    </source>
</evidence>